<feature type="non-terminal residue" evidence="2">
    <location>
        <position position="1"/>
    </location>
</feature>
<feature type="region of interest" description="Disordered" evidence="1">
    <location>
        <begin position="27"/>
        <end position="50"/>
    </location>
</feature>
<protein>
    <submittedName>
        <fullName evidence="2">Uncharacterized protein</fullName>
    </submittedName>
</protein>
<dbReference type="EMBL" id="HACG01031136">
    <property type="protein sequence ID" value="CEK78001.1"/>
    <property type="molecule type" value="Transcribed_RNA"/>
</dbReference>
<proteinExistence type="predicted"/>
<evidence type="ECO:0000256" key="1">
    <source>
        <dbReference type="SAM" id="MobiDB-lite"/>
    </source>
</evidence>
<dbReference type="AlphaFoldDB" id="A0A0B7ADA0"/>
<gene>
    <name evidence="2" type="primary">ORF107760</name>
</gene>
<organism evidence="2">
    <name type="scientific">Arion vulgaris</name>
    <dbReference type="NCBI Taxonomy" id="1028688"/>
    <lineage>
        <taxon>Eukaryota</taxon>
        <taxon>Metazoa</taxon>
        <taxon>Spiralia</taxon>
        <taxon>Lophotrochozoa</taxon>
        <taxon>Mollusca</taxon>
        <taxon>Gastropoda</taxon>
        <taxon>Heterobranchia</taxon>
        <taxon>Euthyneura</taxon>
        <taxon>Panpulmonata</taxon>
        <taxon>Eupulmonata</taxon>
        <taxon>Stylommatophora</taxon>
        <taxon>Helicina</taxon>
        <taxon>Arionoidea</taxon>
        <taxon>Arionidae</taxon>
        <taxon>Arion</taxon>
    </lineage>
</organism>
<sequence length="111" mass="12502">VGGPDIGEAIGVIRKEERARERKIKLRQKTIEKERKQRNKRRKKEESLRATAAAAVVQNISSIFNSTPDKVPHIPDLEPSNLPCNQVCPVCPANASMPCDMYSKVTCNWPY</sequence>
<evidence type="ECO:0000313" key="2">
    <source>
        <dbReference type="EMBL" id="CEK78001.1"/>
    </source>
</evidence>
<name>A0A0B7ADA0_9EUPU</name>
<reference evidence="2" key="1">
    <citation type="submission" date="2014-12" db="EMBL/GenBank/DDBJ databases">
        <title>Insight into the proteome of Arion vulgaris.</title>
        <authorList>
            <person name="Aradska J."/>
            <person name="Bulat T."/>
            <person name="Smidak R."/>
            <person name="Sarate P."/>
            <person name="Gangsoo J."/>
            <person name="Sialana F."/>
            <person name="Bilban M."/>
            <person name="Lubec G."/>
        </authorList>
    </citation>
    <scope>NUCLEOTIDE SEQUENCE</scope>
    <source>
        <tissue evidence="2">Skin</tissue>
    </source>
</reference>
<accession>A0A0B7ADA0</accession>